<accession>A0A6M3XUJ2</accession>
<dbReference type="AlphaFoldDB" id="A0A6M3XUJ2"/>
<reference evidence="2" key="1">
    <citation type="submission" date="2020-03" db="EMBL/GenBank/DDBJ databases">
        <title>The deep terrestrial virosphere.</title>
        <authorList>
            <person name="Holmfeldt K."/>
            <person name="Nilsson E."/>
            <person name="Simone D."/>
            <person name="Lopez-Fernandez M."/>
            <person name="Wu X."/>
            <person name="de Brujin I."/>
            <person name="Lundin D."/>
            <person name="Andersson A."/>
            <person name="Bertilsson S."/>
            <person name="Dopson M."/>
        </authorList>
    </citation>
    <scope>NUCLEOTIDE SEQUENCE</scope>
    <source>
        <strain evidence="2">TM448B02661</strain>
    </source>
</reference>
<feature type="compositionally biased region" description="Basic and acidic residues" evidence="1">
    <location>
        <begin position="17"/>
        <end position="26"/>
    </location>
</feature>
<proteinExistence type="predicted"/>
<dbReference type="EMBL" id="MT144935">
    <property type="protein sequence ID" value="QJI01599.1"/>
    <property type="molecule type" value="Genomic_DNA"/>
</dbReference>
<organism evidence="2">
    <name type="scientific">viral metagenome</name>
    <dbReference type="NCBI Taxonomy" id="1070528"/>
    <lineage>
        <taxon>unclassified sequences</taxon>
        <taxon>metagenomes</taxon>
        <taxon>organismal metagenomes</taxon>
    </lineage>
</organism>
<evidence type="ECO:0000256" key="1">
    <source>
        <dbReference type="SAM" id="MobiDB-lite"/>
    </source>
</evidence>
<name>A0A6M3XUJ2_9ZZZZ</name>
<sequence length="50" mass="5199">MGGYECQGETSDLYQDPMKRPRRDDNGSTGTLGPEPSNKAGSGAPVKNAG</sequence>
<feature type="region of interest" description="Disordered" evidence="1">
    <location>
        <begin position="1"/>
        <end position="50"/>
    </location>
</feature>
<protein>
    <submittedName>
        <fullName evidence="2">Uncharacterized protein</fullName>
    </submittedName>
</protein>
<gene>
    <name evidence="2" type="ORF">TM448B02661_0010</name>
</gene>
<evidence type="ECO:0000313" key="2">
    <source>
        <dbReference type="EMBL" id="QJI01599.1"/>
    </source>
</evidence>